<dbReference type="OrthoDB" id="74360at2759"/>
<keyword evidence="2" id="KW-0812">Transmembrane</keyword>
<dbReference type="EMBL" id="BLZA01000019">
    <property type="protein sequence ID" value="GHJ86925.1"/>
    <property type="molecule type" value="Genomic_DNA"/>
</dbReference>
<dbReference type="Pfam" id="PF13450">
    <property type="entry name" value="NAD_binding_8"/>
    <property type="match status" value="1"/>
</dbReference>
<keyword evidence="2" id="KW-0472">Membrane</keyword>
<keyword evidence="2" id="KW-1133">Transmembrane helix</keyword>
<sequence>MSNTAKPWEPSMAIIGAGCSGIILGLKLKAIGFHNFTIYERDSDVGGTWLTNAYPGCRCDVPAHWYSLSTHLNPNWSETHPPRTEILAYWQKLARDNGLYEHVKFRTSLMNAKWDESSSSYRLRLKKGTRFGPDAPDAASVSSIEKEKIIEESYNILISCIGGFSFPLVPKMNGLPNPYKDDKPILEKPDELMQSYSHTAAHHGETAQADEPDKFKGLVLHPSRWPRQGVDLSNKKVIVFGNGCSGVQVVPEIAKDPTTTVYAVVRSAQWLLPSDIRPISETAQSIFRKSNLLLRLYRFFVYLQLECAWLLFPYTNQWIRNIAQKRVAAHIRKEAPEGCADLMVPKFPMGAKRIVRDVDYLSALKKPNVQTVTSPVERFTEHEFVTADGKSHEVDVVVMATGYDVTASTLDVTGRDDIRASTAILADDSPRGYHGLALPKFPNHWLCLSLNTAPGHGSVLTNIEVQAAYITQCVNAMRKFGVKVLEVKEEPTREYNAWLDRRLENTVWAKGSSFYRLGKNRNGRIFTNWPGPVALYWWQNSSPKWEDWIGADKIAATAKSKRRRMLIDIALALMGILYFLFKFAK</sequence>
<dbReference type="InterPro" id="IPR051209">
    <property type="entry name" value="FAD-bind_Monooxygenase_sf"/>
</dbReference>
<evidence type="ECO:0000313" key="4">
    <source>
        <dbReference type="Proteomes" id="UP000620104"/>
    </source>
</evidence>
<dbReference type="SUPFAM" id="SSF51905">
    <property type="entry name" value="FAD/NAD(P)-binding domain"/>
    <property type="match status" value="1"/>
</dbReference>
<dbReference type="AlphaFoldDB" id="A0A8H3TUG8"/>
<keyword evidence="4" id="KW-1185">Reference proteome</keyword>
<protein>
    <recommendedName>
        <fullName evidence="5">NAD(P)/FAD-dependent oxidoreductase</fullName>
    </recommendedName>
</protein>
<accession>A0A8H3TUG8</accession>
<proteinExistence type="inferred from homology"/>
<reference evidence="3" key="1">
    <citation type="submission" date="2020-07" db="EMBL/GenBank/DDBJ databases">
        <title>Draft Genome Sequence of a Deep-Sea Yeast, Naganishia (Cryptococcus) liquefaciens strain N6.</title>
        <authorList>
            <person name="Han Y.W."/>
            <person name="Kajitani R."/>
            <person name="Morimoto H."/>
            <person name="Parhat M."/>
            <person name="Tsubouchi H."/>
            <person name="Bakenova O."/>
            <person name="Ogata M."/>
            <person name="Argunhan B."/>
            <person name="Aoki R."/>
            <person name="Kajiwara S."/>
            <person name="Itoh T."/>
            <person name="Iwasaki H."/>
        </authorList>
    </citation>
    <scope>NUCLEOTIDE SEQUENCE</scope>
    <source>
        <strain evidence="3">N6</strain>
    </source>
</reference>
<organism evidence="3 4">
    <name type="scientific">Naganishia liquefaciens</name>
    <dbReference type="NCBI Taxonomy" id="104408"/>
    <lineage>
        <taxon>Eukaryota</taxon>
        <taxon>Fungi</taxon>
        <taxon>Dikarya</taxon>
        <taxon>Basidiomycota</taxon>
        <taxon>Agaricomycotina</taxon>
        <taxon>Tremellomycetes</taxon>
        <taxon>Filobasidiales</taxon>
        <taxon>Filobasidiaceae</taxon>
        <taxon>Naganishia</taxon>
    </lineage>
</organism>
<evidence type="ECO:0000256" key="2">
    <source>
        <dbReference type="SAM" id="Phobius"/>
    </source>
</evidence>
<dbReference type="PANTHER" id="PTHR42877">
    <property type="entry name" value="L-ORNITHINE N(5)-MONOOXYGENASE-RELATED"/>
    <property type="match status" value="1"/>
</dbReference>
<feature type="transmembrane region" description="Helical" evidence="2">
    <location>
        <begin position="565"/>
        <end position="584"/>
    </location>
</feature>
<evidence type="ECO:0008006" key="5">
    <source>
        <dbReference type="Google" id="ProtNLM"/>
    </source>
</evidence>
<dbReference type="Gene3D" id="3.50.50.60">
    <property type="entry name" value="FAD/NAD(P)-binding domain"/>
    <property type="match status" value="3"/>
</dbReference>
<gene>
    <name evidence="3" type="ORF">NliqN6_3327</name>
</gene>
<dbReference type="Proteomes" id="UP000620104">
    <property type="component" value="Unassembled WGS sequence"/>
</dbReference>
<comment type="caution">
    <text evidence="3">The sequence shown here is derived from an EMBL/GenBank/DDBJ whole genome shotgun (WGS) entry which is preliminary data.</text>
</comment>
<evidence type="ECO:0000256" key="1">
    <source>
        <dbReference type="ARBA" id="ARBA00010139"/>
    </source>
</evidence>
<name>A0A8H3TUG8_9TREE</name>
<dbReference type="PANTHER" id="PTHR42877:SF4">
    <property type="entry name" value="FAD_NAD(P)-BINDING DOMAIN-CONTAINING PROTEIN-RELATED"/>
    <property type="match status" value="1"/>
</dbReference>
<evidence type="ECO:0000313" key="3">
    <source>
        <dbReference type="EMBL" id="GHJ86925.1"/>
    </source>
</evidence>
<comment type="similarity">
    <text evidence="1">Belongs to the FAD-binding monooxygenase family.</text>
</comment>
<dbReference type="InterPro" id="IPR036188">
    <property type="entry name" value="FAD/NAD-bd_sf"/>
</dbReference>